<sequence length="146" mass="16041">MSSSPPSPHNHHPPCFLTPARAPRRNSPLGLRPWNREAREPAAFTERRVCCIYCVHRVTRDLDKFCADDVGTATSKFKDLGNPNAPSSTATTFRLLISKLTMVEEEEDDEEDDDNDDEAEAAGAEADGDDDVSSDESSDTVEEGSE</sequence>
<evidence type="ECO:0000313" key="1">
    <source>
        <dbReference type="EMBL" id="KAJ8132685.1"/>
    </source>
</evidence>
<proteinExistence type="predicted"/>
<organism evidence="1 2">
    <name type="scientific">Lasiodiplodia mahajangana</name>
    <dbReference type="NCBI Taxonomy" id="1108764"/>
    <lineage>
        <taxon>Eukaryota</taxon>
        <taxon>Fungi</taxon>
        <taxon>Dikarya</taxon>
        <taxon>Ascomycota</taxon>
        <taxon>Pezizomycotina</taxon>
        <taxon>Dothideomycetes</taxon>
        <taxon>Dothideomycetes incertae sedis</taxon>
        <taxon>Botryosphaeriales</taxon>
        <taxon>Botryosphaeriaceae</taxon>
        <taxon>Lasiodiplodia</taxon>
    </lineage>
</organism>
<dbReference type="EMBL" id="JAPUUL010000097">
    <property type="protein sequence ID" value="KAJ8132685.1"/>
    <property type="molecule type" value="Genomic_DNA"/>
</dbReference>
<evidence type="ECO:0000313" key="2">
    <source>
        <dbReference type="Proteomes" id="UP001153332"/>
    </source>
</evidence>
<reference evidence="1" key="1">
    <citation type="submission" date="2022-12" db="EMBL/GenBank/DDBJ databases">
        <title>Genome Sequence of Lasiodiplodia mahajangana.</title>
        <authorList>
            <person name="Buettner E."/>
        </authorList>
    </citation>
    <scope>NUCLEOTIDE SEQUENCE</scope>
    <source>
        <strain evidence="1">VT137</strain>
    </source>
</reference>
<name>A0ACC2JZ56_9PEZI</name>
<dbReference type="Proteomes" id="UP001153332">
    <property type="component" value="Unassembled WGS sequence"/>
</dbReference>
<gene>
    <name evidence="1" type="ORF">O1611_g944</name>
</gene>
<keyword evidence="2" id="KW-1185">Reference proteome</keyword>
<comment type="caution">
    <text evidence="1">The sequence shown here is derived from an EMBL/GenBank/DDBJ whole genome shotgun (WGS) entry which is preliminary data.</text>
</comment>
<protein>
    <submittedName>
        <fullName evidence="1">Uncharacterized protein</fullName>
    </submittedName>
</protein>
<accession>A0ACC2JZ56</accession>